<reference evidence="2" key="1">
    <citation type="submission" date="2022-11" db="UniProtKB">
        <authorList>
            <consortium name="WormBaseParasite"/>
        </authorList>
    </citation>
    <scope>IDENTIFICATION</scope>
</reference>
<dbReference type="Proteomes" id="UP000887565">
    <property type="component" value="Unplaced"/>
</dbReference>
<accession>A0A915JV01</accession>
<keyword evidence="1" id="KW-1185">Reference proteome</keyword>
<sequence>MNPFIDQVVWRREMPAEVIAENTTKSVWLLEKLTSCQISEQEPTIIAIENENVILNENSKISETNGHMTEP</sequence>
<evidence type="ECO:0000313" key="2">
    <source>
        <dbReference type="WBParaSite" id="nRc.2.0.1.t29612-RA"/>
    </source>
</evidence>
<protein>
    <submittedName>
        <fullName evidence="2">Uncharacterized protein</fullName>
    </submittedName>
</protein>
<organism evidence="1 2">
    <name type="scientific">Romanomermis culicivorax</name>
    <name type="common">Nematode worm</name>
    <dbReference type="NCBI Taxonomy" id="13658"/>
    <lineage>
        <taxon>Eukaryota</taxon>
        <taxon>Metazoa</taxon>
        <taxon>Ecdysozoa</taxon>
        <taxon>Nematoda</taxon>
        <taxon>Enoplea</taxon>
        <taxon>Dorylaimia</taxon>
        <taxon>Mermithida</taxon>
        <taxon>Mermithoidea</taxon>
        <taxon>Mermithidae</taxon>
        <taxon>Romanomermis</taxon>
    </lineage>
</organism>
<name>A0A915JV01_ROMCU</name>
<evidence type="ECO:0000313" key="1">
    <source>
        <dbReference type="Proteomes" id="UP000887565"/>
    </source>
</evidence>
<dbReference type="AlphaFoldDB" id="A0A915JV01"/>
<dbReference type="WBParaSite" id="nRc.2.0.1.t29612-RA">
    <property type="protein sequence ID" value="nRc.2.0.1.t29612-RA"/>
    <property type="gene ID" value="nRc.2.0.1.g29612"/>
</dbReference>
<proteinExistence type="predicted"/>